<evidence type="ECO:0000259" key="2">
    <source>
        <dbReference type="Pfam" id="PF07331"/>
    </source>
</evidence>
<evidence type="ECO:0000256" key="1">
    <source>
        <dbReference type="SAM" id="Phobius"/>
    </source>
</evidence>
<name>A0AAP2CR29_9RHOB</name>
<dbReference type="AlphaFoldDB" id="A0AAP2CR29"/>
<keyword evidence="1" id="KW-0472">Membrane</keyword>
<dbReference type="InterPro" id="IPR009936">
    <property type="entry name" value="DUF1468"/>
</dbReference>
<feature type="domain" description="DUF1468" evidence="2">
    <location>
        <begin position="12"/>
        <end position="134"/>
    </location>
</feature>
<keyword evidence="1" id="KW-1133">Transmembrane helix</keyword>
<feature type="transmembrane region" description="Helical" evidence="1">
    <location>
        <begin position="61"/>
        <end position="79"/>
    </location>
</feature>
<dbReference type="Pfam" id="PF07331">
    <property type="entry name" value="TctB"/>
    <property type="match status" value="1"/>
</dbReference>
<organism evidence="3 4">
    <name type="scientific">Harenicola maris</name>
    <dbReference type="NCBI Taxonomy" id="2841044"/>
    <lineage>
        <taxon>Bacteria</taxon>
        <taxon>Pseudomonadati</taxon>
        <taxon>Pseudomonadota</taxon>
        <taxon>Alphaproteobacteria</taxon>
        <taxon>Rhodobacterales</taxon>
        <taxon>Paracoccaceae</taxon>
        <taxon>Harenicola</taxon>
    </lineage>
</organism>
<dbReference type="EMBL" id="JADQAZ010000003">
    <property type="protein sequence ID" value="MBT0958954.1"/>
    <property type="molecule type" value="Genomic_DNA"/>
</dbReference>
<sequence length="144" mass="15272">MAVIAAAWGLTFKIDTTFSSDLETLTGPRAYPRLILSVMAVLAALLLFRSTKLPKLSEADGLGNMVVVGLAIGLCVVFVALFEPLGYIIAMPPLVFSTGLLFGKRKPLQVSLYAAVISGLVLFALRYGLNTVLPEGLLGVDGLF</sequence>
<comment type="caution">
    <text evidence="3">The sequence shown here is derived from an EMBL/GenBank/DDBJ whole genome shotgun (WGS) entry which is preliminary data.</text>
</comment>
<feature type="transmembrane region" description="Helical" evidence="1">
    <location>
        <begin position="30"/>
        <end position="49"/>
    </location>
</feature>
<keyword evidence="4" id="KW-1185">Reference proteome</keyword>
<evidence type="ECO:0000313" key="3">
    <source>
        <dbReference type="EMBL" id="MBT0958954.1"/>
    </source>
</evidence>
<feature type="transmembrane region" description="Helical" evidence="1">
    <location>
        <begin position="85"/>
        <end position="103"/>
    </location>
</feature>
<feature type="transmembrane region" description="Helical" evidence="1">
    <location>
        <begin position="110"/>
        <end position="129"/>
    </location>
</feature>
<gene>
    <name evidence="3" type="ORF">IV417_16325</name>
</gene>
<dbReference type="Proteomes" id="UP001315686">
    <property type="component" value="Unassembled WGS sequence"/>
</dbReference>
<keyword evidence="1" id="KW-0812">Transmembrane</keyword>
<evidence type="ECO:0000313" key="4">
    <source>
        <dbReference type="Proteomes" id="UP001315686"/>
    </source>
</evidence>
<proteinExistence type="predicted"/>
<protein>
    <submittedName>
        <fullName evidence="3">Tripartite tricarboxylate transporter TctB family protein</fullName>
    </submittedName>
</protein>
<accession>A0AAP2CR29</accession>
<reference evidence="3 4" key="1">
    <citation type="journal article" date="2021" name="Arch. Microbiol.">
        <title>Harenicola maris gen. nov., sp. nov. isolated from the Sea of Japan shallow sediments.</title>
        <authorList>
            <person name="Romanenko L.A."/>
            <person name="Kurilenko V.V."/>
            <person name="Chernysheva N.Y."/>
            <person name="Tekutyeva L.A."/>
            <person name="Velansky P.V."/>
            <person name="Svetashev V.I."/>
            <person name="Isaeva M.P."/>
        </authorList>
    </citation>
    <scope>NUCLEOTIDE SEQUENCE [LARGE SCALE GENOMIC DNA]</scope>
    <source>
        <strain evidence="3 4">KMM 3653</strain>
    </source>
</reference>